<dbReference type="PROSITE" id="PS00703">
    <property type="entry name" value="OKR_DC_1"/>
    <property type="match status" value="1"/>
</dbReference>
<dbReference type="InterPro" id="IPR015421">
    <property type="entry name" value="PyrdxlP-dep_Trfase_major"/>
</dbReference>
<proteinExistence type="inferred from homology"/>
<dbReference type="InterPro" id="IPR008286">
    <property type="entry name" value="Prn/Lys/Arg_de-COase_C"/>
</dbReference>
<evidence type="ECO:0000313" key="8">
    <source>
        <dbReference type="Proteomes" id="UP000192569"/>
    </source>
</evidence>
<evidence type="ECO:0000256" key="5">
    <source>
        <dbReference type="ARBA" id="ARBA00023239"/>
    </source>
</evidence>
<dbReference type="Gene3D" id="3.40.640.10">
    <property type="entry name" value="Type I PLP-dependent aspartate aminotransferase-like (Major domain)"/>
    <property type="match status" value="1"/>
</dbReference>
<comment type="similarity">
    <text evidence="2">Belongs to the Orn/Lys/Arg decarboxylase class-I family.</text>
</comment>
<reference evidence="7 8" key="1">
    <citation type="submission" date="2017-04" db="EMBL/GenBank/DDBJ databases">
        <authorList>
            <person name="Afonso C.L."/>
            <person name="Miller P.J."/>
            <person name="Scott M.A."/>
            <person name="Spackman E."/>
            <person name="Goraichik I."/>
            <person name="Dimitrov K.M."/>
            <person name="Suarez D.L."/>
            <person name="Swayne D.E."/>
        </authorList>
    </citation>
    <scope>NUCLEOTIDE SEQUENCE [LARGE SCALE GENOMIC DNA]</scope>
    <source>
        <strain evidence="7 8">ToBE</strain>
    </source>
</reference>
<evidence type="ECO:0000313" key="7">
    <source>
        <dbReference type="EMBL" id="SMB90639.1"/>
    </source>
</evidence>
<accession>A0A1W1VB48</accession>
<keyword evidence="4" id="KW-0663">Pyridoxal phosphate</keyword>
<dbReference type="CDD" id="cd00615">
    <property type="entry name" value="Orn_deC_like"/>
    <property type="match status" value="1"/>
</dbReference>
<keyword evidence="3" id="KW-0210">Decarboxylase</keyword>
<dbReference type="Gene3D" id="3.90.100.10">
    <property type="entry name" value="Orn/Lys/Arg decarboxylase, C-terminal domain"/>
    <property type="match status" value="1"/>
</dbReference>
<dbReference type="RefSeq" id="WP_084663382.1">
    <property type="nucleotide sequence ID" value="NZ_LT838272.1"/>
</dbReference>
<dbReference type="InterPro" id="IPR015424">
    <property type="entry name" value="PyrdxlP-dep_Trfase"/>
</dbReference>
<dbReference type="InterPro" id="IPR036633">
    <property type="entry name" value="Prn/Lys/Arg_de-COase_C_sf"/>
</dbReference>
<evidence type="ECO:0000256" key="2">
    <source>
        <dbReference type="ARBA" id="ARBA00010671"/>
    </source>
</evidence>
<dbReference type="STRING" id="698762.SAMN00808754_0317"/>
<protein>
    <submittedName>
        <fullName evidence="7">Arginine decarboxylase</fullName>
    </submittedName>
</protein>
<feature type="domain" description="Orn/Lys/Arg decarboxylases family 1 pyridoxal-P attachment site" evidence="6">
    <location>
        <begin position="221"/>
        <end position="235"/>
    </location>
</feature>
<gene>
    <name evidence="7" type="ORF">SAMN00808754_0317</name>
</gene>
<dbReference type="Pfam" id="PF01276">
    <property type="entry name" value="OKR_DC_1"/>
    <property type="match status" value="1"/>
</dbReference>
<dbReference type="GO" id="GO:0016831">
    <property type="term" value="F:carboxy-lyase activity"/>
    <property type="evidence" value="ECO:0007669"/>
    <property type="project" value="UniProtKB-KW"/>
</dbReference>
<evidence type="ECO:0000256" key="4">
    <source>
        <dbReference type="ARBA" id="ARBA00022898"/>
    </source>
</evidence>
<dbReference type="PANTHER" id="PTHR43277">
    <property type="entry name" value="ARGININE DECARBOXYLASE"/>
    <property type="match status" value="1"/>
</dbReference>
<dbReference type="InterPro" id="IPR000310">
    <property type="entry name" value="Orn/Lys/Arg_deCO2ase_major_dom"/>
</dbReference>
<evidence type="ECO:0000259" key="6">
    <source>
        <dbReference type="PROSITE" id="PS00703"/>
    </source>
</evidence>
<dbReference type="Pfam" id="PF03711">
    <property type="entry name" value="OKR_DC_1_C"/>
    <property type="match status" value="1"/>
</dbReference>
<dbReference type="AlphaFoldDB" id="A0A1W1VB48"/>
<dbReference type="OrthoDB" id="9815233at2"/>
<sequence>MLDQTRTPIFTALKRYVEEGVLPFHVPGHKQGRALPEFKEYVGERVLAMDLTCMPDLDNICNPRSVIREAEELTAEAYGADHAFFLVNGTTSGIQAMILALCNPGDKIIIPRNAHRSALGGLILSGARPIYIEPEINHDFGISMGVTPEKVERALNEHPDAKAVFIINPNYYGTAPALKEIVEVAHRYNVPVVVDEAHGAHLKFHPALPLSAMEAGADLSAVSAHKLAGSLTQSSFLLARGDRIDPKHLKAVLNISQTTSPSYILLASLDVARKQMALWGRQLLDRTLEIAHFIRQELSGIEGLRVLGEEVIGVPGCHALDPTKITVNVQDLGLSGYEMENILRREYRIQVELSDLYNVLLLISIGDDWEMARQVVKAFKDIASHRPVKNVVRFCPPLPAIPRMSVLPREAFYSQTRSIELEYAEGEISAEAITAYPPGIPLVCPGEVITREIIDYVNLLKKEQADLQGPEDPELKYIRVLKDTVSLLEREAISRAGRA</sequence>
<dbReference type="SUPFAM" id="SSF55904">
    <property type="entry name" value="Ornithine decarboxylase C-terminal domain"/>
    <property type="match status" value="1"/>
</dbReference>
<dbReference type="PANTHER" id="PTHR43277:SF4">
    <property type="entry name" value="ARGININE DECARBOXYLASE"/>
    <property type="match status" value="1"/>
</dbReference>
<evidence type="ECO:0000256" key="3">
    <source>
        <dbReference type="ARBA" id="ARBA00022793"/>
    </source>
</evidence>
<organism evidence="7 8">
    <name type="scientific">Thermanaeromonas toyohensis ToBE</name>
    <dbReference type="NCBI Taxonomy" id="698762"/>
    <lineage>
        <taxon>Bacteria</taxon>
        <taxon>Bacillati</taxon>
        <taxon>Bacillota</taxon>
        <taxon>Clostridia</taxon>
        <taxon>Neomoorellales</taxon>
        <taxon>Neomoorellaceae</taxon>
        <taxon>Thermanaeromonas</taxon>
    </lineage>
</organism>
<dbReference type="SUPFAM" id="SSF53383">
    <property type="entry name" value="PLP-dependent transferases"/>
    <property type="match status" value="1"/>
</dbReference>
<keyword evidence="8" id="KW-1185">Reference proteome</keyword>
<comment type="cofactor">
    <cofactor evidence="1">
        <name>pyridoxal 5'-phosphate</name>
        <dbReference type="ChEBI" id="CHEBI:597326"/>
    </cofactor>
</comment>
<name>A0A1W1VB48_9FIRM</name>
<dbReference type="InterPro" id="IPR052357">
    <property type="entry name" value="Orn_Lys_Arg_decarboxylase-I"/>
</dbReference>
<evidence type="ECO:0000256" key="1">
    <source>
        <dbReference type="ARBA" id="ARBA00001933"/>
    </source>
</evidence>
<keyword evidence="5" id="KW-0456">Lyase</keyword>
<dbReference type="Proteomes" id="UP000192569">
    <property type="component" value="Chromosome I"/>
</dbReference>
<dbReference type="EMBL" id="LT838272">
    <property type="protein sequence ID" value="SMB90639.1"/>
    <property type="molecule type" value="Genomic_DNA"/>
</dbReference>